<reference evidence="1 2" key="1">
    <citation type="journal article" date="2006" name="BMC Genomics">
        <title>The genome of the square archaeon Haloquadratum walsbyi: life at the limits of water activity.</title>
        <authorList>
            <person name="Bolhuis H.H."/>
            <person name="Palm P.P."/>
            <person name="Wende A.W."/>
            <person name="Falb M.M."/>
            <person name="Rampp M.M."/>
            <person name="Rodriguez-Valera F.F."/>
            <person name="Pfeiffer F.F."/>
            <person name="Oesterhelt D.D."/>
        </authorList>
    </citation>
    <scope>NUCLEOTIDE SEQUENCE [LARGE SCALE GENOMIC DNA]</scope>
    <source>
        <strain evidence="2">DSM 16790 / HBSQ001</strain>
    </source>
</reference>
<dbReference type="EMBL" id="AM180088">
    <property type="protein sequence ID" value="SMG03264.1"/>
    <property type="molecule type" value="Genomic_DNA"/>
</dbReference>
<keyword evidence="2" id="KW-1185">Reference proteome</keyword>
<sequence length="51" mass="6009">MLIVSFLMSDDINEKMQIHKQSNWSAMFRQQIADRERHNVAHTVATSEYLS</sequence>
<proteinExistence type="predicted"/>
<name>A0A1X7HTY1_HALWD</name>
<evidence type="ECO:0000313" key="2">
    <source>
        <dbReference type="Proteomes" id="UP000001975"/>
    </source>
</evidence>
<organism evidence="1 2">
    <name type="scientific">Haloquadratum walsbyi (strain DSM 16790 / HBSQ001)</name>
    <dbReference type="NCBI Taxonomy" id="362976"/>
    <lineage>
        <taxon>Archaea</taxon>
        <taxon>Methanobacteriati</taxon>
        <taxon>Methanobacteriota</taxon>
        <taxon>Stenosarchaea group</taxon>
        <taxon>Halobacteria</taxon>
        <taxon>Halobacteriales</taxon>
        <taxon>Haloferacaceae</taxon>
        <taxon>Haloquadratum</taxon>
    </lineage>
</organism>
<dbReference type="Proteomes" id="UP000001975">
    <property type="component" value="Chromosome"/>
</dbReference>
<evidence type="ECO:0000313" key="1">
    <source>
        <dbReference type="EMBL" id="SMG03264.1"/>
    </source>
</evidence>
<gene>
    <name evidence="1" type="ordered locus">HQ_3502C</name>
</gene>
<protein>
    <submittedName>
        <fullName evidence="1">Uncharacterized protein</fullName>
    </submittedName>
</protein>
<accession>A0A1X7HTY1</accession>
<dbReference type="KEGG" id="hwa:HQ_3502C"/>
<dbReference type="AlphaFoldDB" id="A0A1X7HTY1"/>